<organism evidence="9 10">
    <name type="scientific">Thermoclostridium caenicola</name>
    <dbReference type="NCBI Taxonomy" id="659425"/>
    <lineage>
        <taxon>Bacteria</taxon>
        <taxon>Bacillati</taxon>
        <taxon>Bacillota</taxon>
        <taxon>Clostridia</taxon>
        <taxon>Eubacteriales</taxon>
        <taxon>Oscillospiraceae</taxon>
        <taxon>Thermoclostridium</taxon>
    </lineage>
</organism>
<keyword evidence="10" id="KW-1185">Reference proteome</keyword>
<protein>
    <submittedName>
        <fullName evidence="9">V/A-type H+-transporting ATPase subunit I</fullName>
    </submittedName>
</protein>
<dbReference type="GO" id="GO:0033179">
    <property type="term" value="C:proton-transporting V-type ATPase, V0 domain"/>
    <property type="evidence" value="ECO:0007669"/>
    <property type="project" value="InterPro"/>
</dbReference>
<keyword evidence="7 8" id="KW-0472">Membrane</keyword>
<evidence type="ECO:0000256" key="3">
    <source>
        <dbReference type="ARBA" id="ARBA00022448"/>
    </source>
</evidence>
<dbReference type="Proteomes" id="UP000324781">
    <property type="component" value="Unassembled WGS sequence"/>
</dbReference>
<feature type="transmembrane region" description="Helical" evidence="8">
    <location>
        <begin position="562"/>
        <end position="587"/>
    </location>
</feature>
<feature type="transmembrane region" description="Helical" evidence="8">
    <location>
        <begin position="593"/>
        <end position="613"/>
    </location>
</feature>
<evidence type="ECO:0000256" key="8">
    <source>
        <dbReference type="SAM" id="Phobius"/>
    </source>
</evidence>
<dbReference type="Pfam" id="PF01496">
    <property type="entry name" value="V_ATPase_I"/>
    <property type="match status" value="1"/>
</dbReference>
<evidence type="ECO:0000313" key="10">
    <source>
        <dbReference type="Proteomes" id="UP000324781"/>
    </source>
</evidence>
<evidence type="ECO:0000256" key="4">
    <source>
        <dbReference type="ARBA" id="ARBA00022692"/>
    </source>
</evidence>
<comment type="subcellular location">
    <subcellularLocation>
        <location evidence="1">Membrane</location>
        <topology evidence="1">Multi-pass membrane protein</topology>
    </subcellularLocation>
</comment>
<accession>A0A1M6FS42</accession>
<sequence>MAVVRMNKITVLGLEKERARLLDALMKMGVVQISESNLEDIPGVGIPENRSELVRLEHMLGELSASLEIAGRYAPVRKPLFSARRVISQNEFQSVLASSDAIMEQAKVINACESRIAAIKSEENRQRALLASLEVWMDLGLPLEITHTQNTAVALGNLPKSVDLDELEKNLGDQVGEVALVRSGSDSDHHYVVVFVHKAREQEAFSLLKDMGFNRISFKGMQGTPKENRERILKTLDDLSKEREVTISRIKDLAKDREKIETLHDAILMERDRVDAVGKLLTTRSVFLLKGWLPAEVSEKLKSRLEQDFLCSVQITEPDPDEETPVLLQNGPVTEAISPVVGMYGVPSSREIDPSPTTMFFFIFFFGMIVADAGYGLILALAGGLALRLFRMEEGTRRFMKLVFFGGLATLFWGVMFGGYFGIESLGQYALWFNPSAEGGTEKLMAFSLLFGIIHLYAGHTMKALNLMRHGQYLEVIFDVLFPVIMYTGFAMAVMPNVPGIDPGMAARVSSYGVYVLLAGIVLTVLTAGRNKPTIFGKLFGGLPKLYDIIGFLGDVLSYMRLMALALSGGILAGLINGMAGGGSILFKLTGGLLLLGIGHAINFAMSILGGFVHSCRLQYLEYFSKFLEGGGEPFHPLKAKTRYIMVRQEEETLWTQI</sequence>
<dbReference type="Gene3D" id="3.30.70.2170">
    <property type="match status" value="1"/>
</dbReference>
<keyword evidence="5 8" id="KW-1133">Transmembrane helix</keyword>
<dbReference type="PANTHER" id="PTHR11629">
    <property type="entry name" value="VACUOLAR PROTON ATPASES"/>
    <property type="match status" value="1"/>
</dbReference>
<evidence type="ECO:0000313" key="9">
    <source>
        <dbReference type="EMBL" id="SHJ00502.1"/>
    </source>
</evidence>
<feature type="transmembrane region" description="Helical" evidence="8">
    <location>
        <begin position="443"/>
        <end position="461"/>
    </location>
</feature>
<dbReference type="EMBL" id="FQZP01000019">
    <property type="protein sequence ID" value="SHJ00502.1"/>
    <property type="molecule type" value="Genomic_DNA"/>
</dbReference>
<dbReference type="GO" id="GO:0046961">
    <property type="term" value="F:proton-transporting ATPase activity, rotational mechanism"/>
    <property type="evidence" value="ECO:0007669"/>
    <property type="project" value="InterPro"/>
</dbReference>
<keyword evidence="4 8" id="KW-0812">Transmembrane</keyword>
<name>A0A1M6FS42_9FIRM</name>
<dbReference type="Gene3D" id="1.20.1460.20">
    <property type="match status" value="1"/>
</dbReference>
<feature type="transmembrane region" description="Helical" evidence="8">
    <location>
        <begin position="473"/>
        <end position="492"/>
    </location>
</feature>
<proteinExistence type="inferred from homology"/>
<dbReference type="Gene3D" id="3.30.70.2750">
    <property type="match status" value="1"/>
</dbReference>
<comment type="similarity">
    <text evidence="2">Belongs to the V-ATPase 116 kDa subunit family.</text>
</comment>
<evidence type="ECO:0000256" key="1">
    <source>
        <dbReference type="ARBA" id="ARBA00004141"/>
    </source>
</evidence>
<feature type="transmembrane region" description="Helical" evidence="8">
    <location>
        <begin position="402"/>
        <end position="423"/>
    </location>
</feature>
<dbReference type="GO" id="GO:0016471">
    <property type="term" value="C:vacuolar proton-transporting V-type ATPase complex"/>
    <property type="evidence" value="ECO:0007669"/>
    <property type="project" value="TreeGrafter"/>
</dbReference>
<feature type="transmembrane region" description="Helical" evidence="8">
    <location>
        <begin position="359"/>
        <end position="390"/>
    </location>
</feature>
<dbReference type="GO" id="GO:0051117">
    <property type="term" value="F:ATPase binding"/>
    <property type="evidence" value="ECO:0007669"/>
    <property type="project" value="TreeGrafter"/>
</dbReference>
<dbReference type="AlphaFoldDB" id="A0A1M6FS42"/>
<evidence type="ECO:0000256" key="6">
    <source>
        <dbReference type="ARBA" id="ARBA00023065"/>
    </source>
</evidence>
<reference evidence="9 10" key="1">
    <citation type="submission" date="2016-11" db="EMBL/GenBank/DDBJ databases">
        <authorList>
            <person name="Varghese N."/>
            <person name="Submissions S."/>
        </authorList>
    </citation>
    <scope>NUCLEOTIDE SEQUENCE [LARGE SCALE GENOMIC DNA]</scope>
    <source>
        <strain evidence="9 10">DSM 19027</strain>
    </source>
</reference>
<keyword evidence="6" id="KW-0406">Ion transport</keyword>
<dbReference type="PANTHER" id="PTHR11629:SF63">
    <property type="entry name" value="V-TYPE PROTON ATPASE SUBUNIT A"/>
    <property type="match status" value="1"/>
</dbReference>
<evidence type="ECO:0000256" key="7">
    <source>
        <dbReference type="ARBA" id="ARBA00023136"/>
    </source>
</evidence>
<keyword evidence="3" id="KW-0813">Transport</keyword>
<evidence type="ECO:0000256" key="5">
    <source>
        <dbReference type="ARBA" id="ARBA00022989"/>
    </source>
</evidence>
<gene>
    <name evidence="9" type="ORF">SAMN05444373_101910</name>
</gene>
<feature type="transmembrane region" description="Helical" evidence="8">
    <location>
        <begin position="512"/>
        <end position="529"/>
    </location>
</feature>
<dbReference type="InterPro" id="IPR002490">
    <property type="entry name" value="V-ATPase_116kDa_su"/>
</dbReference>
<dbReference type="GO" id="GO:0007035">
    <property type="term" value="P:vacuolar acidification"/>
    <property type="evidence" value="ECO:0007669"/>
    <property type="project" value="TreeGrafter"/>
</dbReference>
<evidence type="ECO:0000256" key="2">
    <source>
        <dbReference type="ARBA" id="ARBA00009904"/>
    </source>
</evidence>